<gene>
    <name evidence="1" type="ORF">DPMN_006064</name>
</gene>
<accession>A0A9D4RX55</accession>
<dbReference type="EMBL" id="JAIWYP010000001">
    <property type="protein sequence ID" value="KAH3882133.1"/>
    <property type="molecule type" value="Genomic_DNA"/>
</dbReference>
<sequence>MNVSENLDKRLQKGCNRISQLKALRYGLRLVSSDQRTISVRLHGNSRGYASRRCITKTSPYKVYPATWSALGALLKRLFCQRSGVHNSISHERPLVNPRF</sequence>
<reference evidence="1" key="1">
    <citation type="journal article" date="2019" name="bioRxiv">
        <title>The Genome of the Zebra Mussel, Dreissena polymorpha: A Resource for Invasive Species Research.</title>
        <authorList>
            <person name="McCartney M.A."/>
            <person name="Auch B."/>
            <person name="Kono T."/>
            <person name="Mallez S."/>
            <person name="Zhang Y."/>
            <person name="Obille A."/>
            <person name="Becker A."/>
            <person name="Abrahante J.E."/>
            <person name="Garbe J."/>
            <person name="Badalamenti J.P."/>
            <person name="Herman A."/>
            <person name="Mangelson H."/>
            <person name="Liachko I."/>
            <person name="Sullivan S."/>
            <person name="Sone E.D."/>
            <person name="Koren S."/>
            <person name="Silverstein K.A.T."/>
            <person name="Beckman K.B."/>
            <person name="Gohl D.M."/>
        </authorList>
    </citation>
    <scope>NUCLEOTIDE SEQUENCE</scope>
    <source>
        <strain evidence="1">Duluth1</strain>
        <tissue evidence="1">Whole animal</tissue>
    </source>
</reference>
<dbReference type="Proteomes" id="UP000828390">
    <property type="component" value="Unassembled WGS sequence"/>
</dbReference>
<name>A0A9D4RX55_DREPO</name>
<proteinExistence type="predicted"/>
<dbReference type="AlphaFoldDB" id="A0A9D4RX55"/>
<protein>
    <submittedName>
        <fullName evidence="1">Uncharacterized protein</fullName>
    </submittedName>
</protein>
<organism evidence="1 2">
    <name type="scientific">Dreissena polymorpha</name>
    <name type="common">Zebra mussel</name>
    <name type="synonym">Mytilus polymorpha</name>
    <dbReference type="NCBI Taxonomy" id="45954"/>
    <lineage>
        <taxon>Eukaryota</taxon>
        <taxon>Metazoa</taxon>
        <taxon>Spiralia</taxon>
        <taxon>Lophotrochozoa</taxon>
        <taxon>Mollusca</taxon>
        <taxon>Bivalvia</taxon>
        <taxon>Autobranchia</taxon>
        <taxon>Heteroconchia</taxon>
        <taxon>Euheterodonta</taxon>
        <taxon>Imparidentia</taxon>
        <taxon>Neoheterodontei</taxon>
        <taxon>Myida</taxon>
        <taxon>Dreissenoidea</taxon>
        <taxon>Dreissenidae</taxon>
        <taxon>Dreissena</taxon>
    </lineage>
</organism>
<keyword evidence="2" id="KW-1185">Reference proteome</keyword>
<reference evidence="1" key="2">
    <citation type="submission" date="2020-11" db="EMBL/GenBank/DDBJ databases">
        <authorList>
            <person name="McCartney M.A."/>
            <person name="Auch B."/>
            <person name="Kono T."/>
            <person name="Mallez S."/>
            <person name="Becker A."/>
            <person name="Gohl D.M."/>
            <person name="Silverstein K.A.T."/>
            <person name="Koren S."/>
            <person name="Bechman K.B."/>
            <person name="Herman A."/>
            <person name="Abrahante J.E."/>
            <person name="Garbe J."/>
        </authorList>
    </citation>
    <scope>NUCLEOTIDE SEQUENCE</scope>
    <source>
        <strain evidence="1">Duluth1</strain>
        <tissue evidence="1">Whole animal</tissue>
    </source>
</reference>
<evidence type="ECO:0000313" key="2">
    <source>
        <dbReference type="Proteomes" id="UP000828390"/>
    </source>
</evidence>
<evidence type="ECO:0000313" key="1">
    <source>
        <dbReference type="EMBL" id="KAH3882133.1"/>
    </source>
</evidence>
<comment type="caution">
    <text evidence="1">The sequence shown here is derived from an EMBL/GenBank/DDBJ whole genome shotgun (WGS) entry which is preliminary data.</text>
</comment>